<reference evidence="1 2" key="1">
    <citation type="submission" date="2018-04" db="EMBL/GenBank/DDBJ databases">
        <title>Genomic Encyclopedia of Archaeal and Bacterial Type Strains, Phase II (KMG-II): from individual species to whole genera.</title>
        <authorList>
            <person name="Goeker M."/>
        </authorList>
    </citation>
    <scope>NUCLEOTIDE SEQUENCE [LARGE SCALE GENOMIC DNA]</scope>
    <source>
        <strain evidence="1 2">DSM 45787</strain>
    </source>
</reference>
<proteinExistence type="predicted"/>
<dbReference type="EMBL" id="QBKR01000049">
    <property type="protein sequence ID" value="PTX47837.1"/>
    <property type="molecule type" value="Genomic_DNA"/>
</dbReference>
<gene>
    <name evidence="1" type="ORF">C8P63_1492</name>
</gene>
<evidence type="ECO:0000313" key="2">
    <source>
        <dbReference type="Proteomes" id="UP000244240"/>
    </source>
</evidence>
<sequence>MEWRSGPIWDKEKTWMEKQMKEQGKSELEKKRLRKLFREMVQLESMVYDFYYDDIDPEEMPIEERLRANKISKQALDIRTEIAEALGV</sequence>
<name>A0A2T6AVL2_9BACL</name>
<organism evidence="1 2">
    <name type="scientific">Melghirimyces profundicolus</name>
    <dbReference type="NCBI Taxonomy" id="1242148"/>
    <lineage>
        <taxon>Bacteria</taxon>
        <taxon>Bacillati</taxon>
        <taxon>Bacillota</taxon>
        <taxon>Bacilli</taxon>
        <taxon>Bacillales</taxon>
        <taxon>Thermoactinomycetaceae</taxon>
        <taxon>Melghirimyces</taxon>
    </lineage>
</organism>
<evidence type="ECO:0000313" key="1">
    <source>
        <dbReference type="EMBL" id="PTX47837.1"/>
    </source>
</evidence>
<accession>A0A2T6AVL2</accession>
<protein>
    <submittedName>
        <fullName evidence="1">Uncharacterized protein</fullName>
    </submittedName>
</protein>
<keyword evidence="2" id="KW-1185">Reference proteome</keyword>
<dbReference type="Proteomes" id="UP000244240">
    <property type="component" value="Unassembled WGS sequence"/>
</dbReference>
<dbReference type="AlphaFoldDB" id="A0A2T6AVL2"/>
<comment type="caution">
    <text evidence="1">The sequence shown here is derived from an EMBL/GenBank/DDBJ whole genome shotgun (WGS) entry which is preliminary data.</text>
</comment>
<dbReference type="RefSeq" id="WP_146172219.1">
    <property type="nucleotide sequence ID" value="NZ_QBKR01000049.1"/>
</dbReference>